<evidence type="ECO:0000313" key="1">
    <source>
        <dbReference type="EMBL" id="ENU37048.1"/>
    </source>
</evidence>
<reference evidence="1 2" key="1">
    <citation type="submission" date="2013-02" db="EMBL/GenBank/DDBJ databases">
        <title>The Genome Sequence of Acinetobacter parvus CIP 108168.</title>
        <authorList>
            <consortium name="The Broad Institute Genome Sequencing Platform"/>
            <consortium name="The Broad Institute Genome Sequencing Center for Infectious Disease"/>
            <person name="Cerqueira G."/>
            <person name="Feldgarden M."/>
            <person name="Courvalin P."/>
            <person name="Perichon B."/>
            <person name="Grillot-Courvalin C."/>
            <person name="Clermont D."/>
            <person name="Rocha E."/>
            <person name="Yoon E.-J."/>
            <person name="Nemec A."/>
            <person name="Walker B."/>
            <person name="Young S.K."/>
            <person name="Zeng Q."/>
            <person name="Gargeya S."/>
            <person name="Fitzgerald M."/>
            <person name="Haas B."/>
            <person name="Abouelleil A."/>
            <person name="Alvarado L."/>
            <person name="Arachchi H.M."/>
            <person name="Berlin A.M."/>
            <person name="Chapman S.B."/>
            <person name="Dewar J."/>
            <person name="Goldberg J."/>
            <person name="Griggs A."/>
            <person name="Gujja S."/>
            <person name="Hansen M."/>
            <person name="Howarth C."/>
            <person name="Imamovic A."/>
            <person name="Larimer J."/>
            <person name="McCowan C."/>
            <person name="Murphy C."/>
            <person name="Neiman D."/>
            <person name="Pearson M."/>
            <person name="Priest M."/>
            <person name="Roberts A."/>
            <person name="Saif S."/>
            <person name="Shea T."/>
            <person name="Sisk P."/>
            <person name="Sykes S."/>
            <person name="Wortman J."/>
            <person name="Nusbaum C."/>
            <person name="Birren B."/>
        </authorList>
    </citation>
    <scope>NUCLEOTIDE SEQUENCE [LARGE SCALE GENOMIC DNA]</scope>
    <source>
        <strain evidence="1 2">CIP 108168</strain>
    </source>
</reference>
<dbReference type="PATRIC" id="fig|981333.9.peg.759"/>
<sequence>MTCYLNFEDIALGLSVHAYKRRTQRGIQQQHIAHLLRFGRKQFHRHAIYYSIGHKEINKYADICPMLKNMNGMHLVTATNGKVLTMFRNRDFSLLKK</sequence>
<proteinExistence type="predicted"/>
<dbReference type="GeneID" id="99692147"/>
<dbReference type="Proteomes" id="UP000023776">
    <property type="component" value="Unassembled WGS sequence"/>
</dbReference>
<dbReference type="AlphaFoldDB" id="N8RNV9"/>
<dbReference type="HOGENOM" id="CLU_2340452_0_0_6"/>
<keyword evidence="2" id="KW-1185">Reference proteome</keyword>
<gene>
    <name evidence="1" type="ORF">F988_00743</name>
</gene>
<organism evidence="1 2">
    <name type="scientific">Acinetobacter parvus DSM 16617 = CIP 108168</name>
    <dbReference type="NCBI Taxonomy" id="981333"/>
    <lineage>
        <taxon>Bacteria</taxon>
        <taxon>Pseudomonadati</taxon>
        <taxon>Pseudomonadota</taxon>
        <taxon>Gammaproteobacteria</taxon>
        <taxon>Moraxellales</taxon>
        <taxon>Moraxellaceae</taxon>
        <taxon>Acinetobacter</taxon>
    </lineage>
</organism>
<comment type="caution">
    <text evidence="1">The sequence shown here is derived from an EMBL/GenBank/DDBJ whole genome shotgun (WGS) entry which is preliminary data.</text>
</comment>
<name>N8RNV9_9GAMM</name>
<accession>N8RNV9</accession>
<dbReference type="EMBL" id="APOM01000022">
    <property type="protein sequence ID" value="ENU37048.1"/>
    <property type="molecule type" value="Genomic_DNA"/>
</dbReference>
<evidence type="ECO:0008006" key="3">
    <source>
        <dbReference type="Google" id="ProtNLM"/>
    </source>
</evidence>
<protein>
    <recommendedName>
        <fullName evidence="3">DUF4258 domain-containing protein</fullName>
    </recommendedName>
</protein>
<evidence type="ECO:0000313" key="2">
    <source>
        <dbReference type="Proteomes" id="UP000023776"/>
    </source>
</evidence>
<dbReference type="RefSeq" id="WP_004681132.1">
    <property type="nucleotide sequence ID" value="NZ_AIEB01000076.1"/>
</dbReference>